<evidence type="ECO:0000256" key="9">
    <source>
        <dbReference type="RuleBase" id="RU369079"/>
    </source>
</evidence>
<comment type="subcellular location">
    <subcellularLocation>
        <location evidence="1 9">Cell inner membrane</location>
        <topology evidence="1 9">Multi-pass membrane protein</topology>
    </subcellularLocation>
</comment>
<reference evidence="12" key="1">
    <citation type="submission" date="2023-07" db="EMBL/GenBank/DDBJ databases">
        <title>Thauera sp. CAU 1555 isolated from sand of Yaerae Beach.</title>
        <authorList>
            <person name="Kim W."/>
        </authorList>
    </citation>
    <scope>NUCLEOTIDE SEQUENCE [LARGE SCALE GENOMIC DNA]</scope>
    <source>
        <strain evidence="12">CAU 1555</strain>
    </source>
</reference>
<evidence type="ECO:0000256" key="5">
    <source>
        <dbReference type="ARBA" id="ARBA00022692"/>
    </source>
</evidence>
<evidence type="ECO:0000256" key="2">
    <source>
        <dbReference type="ARBA" id="ARBA00022448"/>
    </source>
</evidence>
<feature type="transmembrane region" description="Helical" evidence="9">
    <location>
        <begin position="97"/>
        <end position="113"/>
    </location>
</feature>
<dbReference type="PANTHER" id="PTHR35011:SF4">
    <property type="entry name" value="SLL1102 PROTEIN"/>
    <property type="match status" value="1"/>
</dbReference>
<dbReference type="Pfam" id="PF04290">
    <property type="entry name" value="DctQ"/>
    <property type="match status" value="1"/>
</dbReference>
<evidence type="ECO:0000256" key="6">
    <source>
        <dbReference type="ARBA" id="ARBA00022989"/>
    </source>
</evidence>
<organism evidence="11 12">
    <name type="scientific">Thauera sedimentorum</name>
    <dbReference type="NCBI Taxonomy" id="2767595"/>
    <lineage>
        <taxon>Bacteria</taxon>
        <taxon>Pseudomonadati</taxon>
        <taxon>Pseudomonadota</taxon>
        <taxon>Betaproteobacteria</taxon>
        <taxon>Rhodocyclales</taxon>
        <taxon>Zoogloeaceae</taxon>
        <taxon>Thauera</taxon>
    </lineage>
</organism>
<dbReference type="PANTHER" id="PTHR35011">
    <property type="entry name" value="2,3-DIKETO-L-GULONATE TRAP TRANSPORTER SMALL PERMEASE PROTEIN YIAM"/>
    <property type="match status" value="1"/>
</dbReference>
<keyword evidence="2 9" id="KW-0813">Transport</keyword>
<keyword evidence="12" id="KW-1185">Reference proteome</keyword>
<evidence type="ECO:0000256" key="3">
    <source>
        <dbReference type="ARBA" id="ARBA00022475"/>
    </source>
</evidence>
<evidence type="ECO:0000313" key="11">
    <source>
        <dbReference type="EMBL" id="MBD8502015.1"/>
    </source>
</evidence>
<comment type="subunit">
    <text evidence="9">The complex comprises the extracytoplasmic solute receptor protein and the two transmembrane proteins.</text>
</comment>
<evidence type="ECO:0000256" key="1">
    <source>
        <dbReference type="ARBA" id="ARBA00004429"/>
    </source>
</evidence>
<feature type="transmembrane region" description="Helical" evidence="9">
    <location>
        <begin position="14"/>
        <end position="33"/>
    </location>
</feature>
<keyword evidence="6 9" id="KW-1133">Transmembrane helix</keyword>
<dbReference type="InterPro" id="IPR007387">
    <property type="entry name" value="TRAP_DctQ"/>
</dbReference>
<evidence type="ECO:0000256" key="4">
    <source>
        <dbReference type="ARBA" id="ARBA00022519"/>
    </source>
</evidence>
<evidence type="ECO:0000256" key="8">
    <source>
        <dbReference type="ARBA" id="ARBA00038436"/>
    </source>
</evidence>
<sequence length="212" mass="24099">MDDLQGFGFVMPHWAYWGWLALMPPVLMALASAKRILPPVPHAEGAGPVERLIDWISDRSGMFVALWSVNAVLAYTFEVVMRYAFNMPTIWVHESSYLLFGMQYVLAGAYGLLHGAHVRVDVIYTKLSQRAKGAVDIITSVFFFAFVVVMLATSWRFFADSYAQQERTLETWQIQYWPLKAMMVLGALLILLAGIGRLIRDIRVFERACREG</sequence>
<evidence type="ECO:0000259" key="10">
    <source>
        <dbReference type="Pfam" id="PF04290"/>
    </source>
</evidence>
<comment type="similarity">
    <text evidence="8 9">Belongs to the TRAP transporter small permease family.</text>
</comment>
<name>A0ABR9B6M3_9RHOO</name>
<feature type="transmembrane region" description="Helical" evidence="9">
    <location>
        <begin position="177"/>
        <end position="199"/>
    </location>
</feature>
<comment type="caution">
    <text evidence="11">The sequence shown here is derived from an EMBL/GenBank/DDBJ whole genome shotgun (WGS) entry which is preliminary data.</text>
</comment>
<dbReference type="InterPro" id="IPR055348">
    <property type="entry name" value="DctQ"/>
</dbReference>
<dbReference type="Proteomes" id="UP000603602">
    <property type="component" value="Unassembled WGS sequence"/>
</dbReference>
<keyword evidence="4 9" id="KW-0997">Cell inner membrane</keyword>
<proteinExistence type="inferred from homology"/>
<accession>A0ABR9B6M3</accession>
<keyword evidence="5 9" id="KW-0812">Transmembrane</keyword>
<feature type="domain" description="Tripartite ATP-independent periplasmic transporters DctQ component" evidence="10">
    <location>
        <begin position="72"/>
        <end position="203"/>
    </location>
</feature>
<comment type="caution">
    <text evidence="9">Lacks conserved residue(s) required for the propagation of feature annotation.</text>
</comment>
<feature type="transmembrane region" description="Helical" evidence="9">
    <location>
        <begin position="134"/>
        <end position="157"/>
    </location>
</feature>
<dbReference type="EMBL" id="JACYTO010000001">
    <property type="protein sequence ID" value="MBD8502015.1"/>
    <property type="molecule type" value="Genomic_DNA"/>
</dbReference>
<dbReference type="RefSeq" id="WP_187716819.1">
    <property type="nucleotide sequence ID" value="NZ_JACTAH010000001.1"/>
</dbReference>
<gene>
    <name evidence="11" type="ORF">IFO67_03905</name>
</gene>
<evidence type="ECO:0000313" key="12">
    <source>
        <dbReference type="Proteomes" id="UP000603602"/>
    </source>
</evidence>
<comment type="function">
    <text evidence="9">Part of the tripartite ATP-independent periplasmic (TRAP) transport system.</text>
</comment>
<keyword evidence="3" id="KW-1003">Cell membrane</keyword>
<protein>
    <recommendedName>
        <fullName evidence="9">TRAP transporter small permease protein</fullName>
    </recommendedName>
</protein>
<keyword evidence="7 9" id="KW-0472">Membrane</keyword>
<evidence type="ECO:0000256" key="7">
    <source>
        <dbReference type="ARBA" id="ARBA00023136"/>
    </source>
</evidence>
<feature type="transmembrane region" description="Helical" evidence="9">
    <location>
        <begin position="61"/>
        <end position="85"/>
    </location>
</feature>